<accession>A0A2V4ANB8</accession>
<organism evidence="2 3">
    <name type="scientific">Prauserella muralis</name>
    <dbReference type="NCBI Taxonomy" id="588067"/>
    <lineage>
        <taxon>Bacteria</taxon>
        <taxon>Bacillati</taxon>
        <taxon>Actinomycetota</taxon>
        <taxon>Actinomycetes</taxon>
        <taxon>Pseudonocardiales</taxon>
        <taxon>Pseudonocardiaceae</taxon>
        <taxon>Prauserella</taxon>
    </lineage>
</organism>
<evidence type="ECO:0000313" key="2">
    <source>
        <dbReference type="EMBL" id="PXY22200.1"/>
    </source>
</evidence>
<dbReference type="InterPro" id="IPR005530">
    <property type="entry name" value="SPW"/>
</dbReference>
<sequence>MSPRHRTSHDERPAAEQPQAPMVPEEQYGPWKGMRPPHTHPSAVPADRYRRPSRQVPFRDVLAGFPSALVFLAGVWLLVCPWLIDHPVAAAGFSPAWNDILTGLVVAGLGAVRAVSPFRTAWAGWLAVLAGGWLVAAPFALGFEEPGQVAGATGNDIAAGGFVVALSLAGLALAAFWQRRAARETGTRNSRA</sequence>
<evidence type="ECO:0000259" key="1">
    <source>
        <dbReference type="Pfam" id="PF03779"/>
    </source>
</evidence>
<dbReference type="Proteomes" id="UP000249915">
    <property type="component" value="Unassembled WGS sequence"/>
</dbReference>
<name>A0A2V4ANB8_9PSEU</name>
<dbReference type="RefSeq" id="WP_245992731.1">
    <property type="nucleotide sequence ID" value="NZ_MASW01000005.1"/>
</dbReference>
<gene>
    <name evidence="2" type="ORF">BAY60_20130</name>
</gene>
<feature type="domain" description="SPW repeat-containing integral membrane" evidence="1">
    <location>
        <begin position="67"/>
        <end position="168"/>
    </location>
</feature>
<comment type="caution">
    <text evidence="2">The sequence shown here is derived from an EMBL/GenBank/DDBJ whole genome shotgun (WGS) entry which is preliminary data.</text>
</comment>
<proteinExistence type="predicted"/>
<dbReference type="Pfam" id="PF03779">
    <property type="entry name" value="SPW"/>
    <property type="match status" value="1"/>
</dbReference>
<reference evidence="2 3" key="1">
    <citation type="submission" date="2016-07" db="EMBL/GenBank/DDBJ databases">
        <title>Draft genome sequence of Prauserella muralis DSM 45305, isolated from a mould-covered wall in an indoor environment.</title>
        <authorList>
            <person name="Ruckert C."/>
            <person name="Albersmeier A."/>
            <person name="Jiang C.-L."/>
            <person name="Jiang Y."/>
            <person name="Kalinowski J."/>
            <person name="Schneider O."/>
            <person name="Winkler A."/>
            <person name="Zotchev S.B."/>
        </authorList>
    </citation>
    <scope>NUCLEOTIDE SEQUENCE [LARGE SCALE GENOMIC DNA]</scope>
    <source>
        <strain evidence="2 3">DSM 45305</strain>
    </source>
</reference>
<dbReference type="AlphaFoldDB" id="A0A2V4ANB8"/>
<keyword evidence="3" id="KW-1185">Reference proteome</keyword>
<evidence type="ECO:0000313" key="3">
    <source>
        <dbReference type="Proteomes" id="UP000249915"/>
    </source>
</evidence>
<dbReference type="EMBL" id="MASW01000005">
    <property type="protein sequence ID" value="PXY22200.1"/>
    <property type="molecule type" value="Genomic_DNA"/>
</dbReference>
<protein>
    <recommendedName>
        <fullName evidence="1">SPW repeat-containing integral membrane domain-containing protein</fullName>
    </recommendedName>
</protein>